<feature type="region of interest" description="Disordered" evidence="1">
    <location>
        <begin position="148"/>
        <end position="167"/>
    </location>
</feature>
<dbReference type="Pfam" id="PF22938">
    <property type="entry name" value="Integrase_p58_C"/>
    <property type="match status" value="1"/>
</dbReference>
<evidence type="ECO:0000259" key="2">
    <source>
        <dbReference type="Pfam" id="PF22938"/>
    </source>
</evidence>
<protein>
    <recommendedName>
        <fullName evidence="2">Integrase p58-like C-terminal domain-containing protein</fullName>
    </recommendedName>
</protein>
<dbReference type="AlphaFoldDB" id="A0AA36AJ88"/>
<dbReference type="Proteomes" id="UP001162480">
    <property type="component" value="Chromosome 1"/>
</dbReference>
<sequence>MTIQKQFIKSDGVTQKKKAGQKQQKDRCSASSKSCHYCKTPGYLTTDCRQLKAKEAAQVDQSRDRAVAACKCCDLSNVVGSVEVAVPSGSPLKTRCSRPYKIVKQLNNLDYVIETPDRRKRQQVCHVNMLKPFYERDVESKSVNAAMPVENKLDEEENQEDSKLSSSINSDYEVDNFCTEPIVTGLLPDFDEIFSDNQGALLL</sequence>
<name>A0AA36AJ88_OCTVU</name>
<dbReference type="InterPro" id="IPR054465">
    <property type="entry name" value="Integrase_p58-like_C"/>
</dbReference>
<feature type="domain" description="Integrase p58-like C-terminal" evidence="2">
    <location>
        <begin position="99"/>
        <end position="132"/>
    </location>
</feature>
<evidence type="ECO:0000313" key="3">
    <source>
        <dbReference type="EMBL" id="CAI9716426.1"/>
    </source>
</evidence>
<organism evidence="3 4">
    <name type="scientific">Octopus vulgaris</name>
    <name type="common">Common octopus</name>
    <dbReference type="NCBI Taxonomy" id="6645"/>
    <lineage>
        <taxon>Eukaryota</taxon>
        <taxon>Metazoa</taxon>
        <taxon>Spiralia</taxon>
        <taxon>Lophotrochozoa</taxon>
        <taxon>Mollusca</taxon>
        <taxon>Cephalopoda</taxon>
        <taxon>Coleoidea</taxon>
        <taxon>Octopodiformes</taxon>
        <taxon>Octopoda</taxon>
        <taxon>Incirrata</taxon>
        <taxon>Octopodidae</taxon>
        <taxon>Octopus</taxon>
    </lineage>
</organism>
<evidence type="ECO:0000256" key="1">
    <source>
        <dbReference type="SAM" id="MobiDB-lite"/>
    </source>
</evidence>
<gene>
    <name evidence="3" type="ORF">OCTVUL_1B028842</name>
</gene>
<proteinExistence type="predicted"/>
<evidence type="ECO:0000313" key="4">
    <source>
        <dbReference type="Proteomes" id="UP001162480"/>
    </source>
</evidence>
<reference evidence="3" key="1">
    <citation type="submission" date="2023-08" db="EMBL/GenBank/DDBJ databases">
        <authorList>
            <person name="Alioto T."/>
            <person name="Alioto T."/>
            <person name="Gomez Garrido J."/>
        </authorList>
    </citation>
    <scope>NUCLEOTIDE SEQUENCE</scope>
</reference>
<accession>A0AA36AJ88</accession>
<keyword evidence="4" id="KW-1185">Reference proteome</keyword>
<dbReference type="EMBL" id="OX597814">
    <property type="protein sequence ID" value="CAI9716426.1"/>
    <property type="molecule type" value="Genomic_DNA"/>
</dbReference>